<organism evidence="3">
    <name type="scientific">Paenibacillus sp. BIHB 4019</name>
    <dbReference type="NCBI Taxonomy" id="1870819"/>
    <lineage>
        <taxon>Bacteria</taxon>
        <taxon>Bacillati</taxon>
        <taxon>Bacillota</taxon>
        <taxon>Bacilli</taxon>
        <taxon>Bacillales</taxon>
        <taxon>Paenibacillaceae</taxon>
        <taxon>Paenibacillus</taxon>
    </lineage>
</organism>
<dbReference type="AlphaFoldDB" id="A0A1B2DJ66"/>
<dbReference type="PANTHER" id="PTHR37813">
    <property type="entry name" value="FELS-2 PROPHAGE PROTEIN"/>
    <property type="match status" value="1"/>
</dbReference>
<gene>
    <name evidence="3" type="ORF">BBD42_15640</name>
</gene>
<reference evidence="3" key="1">
    <citation type="submission" date="2016-08" db="EMBL/GenBank/DDBJ databases">
        <title>Complete Genome Seqeunce of Paenibacillus sp. BIHB 4019 from tea rhizoplane.</title>
        <authorList>
            <person name="Thakur R."/>
            <person name="Swarnkar M.K."/>
            <person name="Gulati A."/>
        </authorList>
    </citation>
    <scope>NUCLEOTIDE SEQUENCE [LARGE SCALE GENOMIC DNA]</scope>
    <source>
        <strain evidence="3">BIHB4019</strain>
    </source>
</reference>
<name>A0A1B2DJ66_9BACL</name>
<keyword evidence="1" id="KW-1188">Viral release from host cell</keyword>
<evidence type="ECO:0000313" key="3">
    <source>
        <dbReference type="EMBL" id="ANY67739.1"/>
    </source>
</evidence>
<evidence type="ECO:0000256" key="1">
    <source>
        <dbReference type="ARBA" id="ARBA00022612"/>
    </source>
</evidence>
<dbReference type="RefSeq" id="WP_099518920.1">
    <property type="nucleotide sequence ID" value="NZ_CP016808.1"/>
</dbReference>
<dbReference type="PANTHER" id="PTHR37813:SF1">
    <property type="entry name" value="FELS-2 PROPHAGE PROTEIN"/>
    <property type="match status" value="1"/>
</dbReference>
<sequence>MAFDLTAHLRIVDQATRPLRGITSALMGTVGKFGALSAAAIGVSGAFAGISVVTDSFKKAMDFEAQLSTIQALTGATGEEMAEMQSLALKMGASTKYNAMEAAQGIEELLKSGLSPATVKAGGLEAALNLATAGGLGLADAAEIMSTALNAYKDDNMSAADAANILAGTANASATGVMDLRYSLAAVSAVASGIGMSFQDTNIAMGLFANNGLKGSDAGTSLKTMLMNLSPATKAARSAMKELGIITKQGTNTFFDANGELKDLASISGILQKALSKLNKQQQQDYLRELFGSDAIRAGNILLKEGAEGVAKFQKEMSKVTALDVAKKKMDNAAGAVEQFNGALETLQISALMPTMPIIKDFAISAANMVEKYSPAITAAVQKAVDNGKKYIFDNFTNNPAFNRLPTFKSKVEFVFDTVQASFDAWWGSSGQSAFEGYSEKITKTLVDSLEGSSEQIASVGLSIGKSLMTGIMDGMRESEYFGWLIKTIDFGMAFDQGMTDVSKGFWDLALYQELGAGDAKAARRAEKERIQAEYSASPKVSLNPIGGFNSGGLSDLKNAYATKNPFTQPMPVTNNTTVTVNMGGATIREEADIGKIARSLYTMISDANNANAKPGGKRLGGASEY</sequence>
<evidence type="ECO:0000259" key="2">
    <source>
        <dbReference type="Pfam" id="PF10145"/>
    </source>
</evidence>
<dbReference type="InterPro" id="IPR010090">
    <property type="entry name" value="Phage_tape_meas"/>
</dbReference>
<dbReference type="NCBIfam" id="TIGR01760">
    <property type="entry name" value="tape_meas_TP901"/>
    <property type="match status" value="1"/>
</dbReference>
<dbReference type="EMBL" id="CP016808">
    <property type="protein sequence ID" value="ANY67739.1"/>
    <property type="molecule type" value="Genomic_DNA"/>
</dbReference>
<dbReference type="Pfam" id="PF10145">
    <property type="entry name" value="PhageMin_Tail"/>
    <property type="match status" value="1"/>
</dbReference>
<proteinExistence type="predicted"/>
<accession>A0A1B2DJ66</accession>
<feature type="domain" description="Phage tail tape measure protein" evidence="2">
    <location>
        <begin position="86"/>
        <end position="292"/>
    </location>
</feature>
<protein>
    <submittedName>
        <fullName evidence="3">Phage tail tape measure protein</fullName>
    </submittedName>
</protein>